<dbReference type="AlphaFoldDB" id="A0A2P2PMP4"/>
<organism evidence="1">
    <name type="scientific">Rhizophora mucronata</name>
    <name type="common">Asiatic mangrove</name>
    <dbReference type="NCBI Taxonomy" id="61149"/>
    <lineage>
        <taxon>Eukaryota</taxon>
        <taxon>Viridiplantae</taxon>
        <taxon>Streptophyta</taxon>
        <taxon>Embryophyta</taxon>
        <taxon>Tracheophyta</taxon>
        <taxon>Spermatophyta</taxon>
        <taxon>Magnoliopsida</taxon>
        <taxon>eudicotyledons</taxon>
        <taxon>Gunneridae</taxon>
        <taxon>Pentapetalae</taxon>
        <taxon>rosids</taxon>
        <taxon>fabids</taxon>
        <taxon>Malpighiales</taxon>
        <taxon>Rhizophoraceae</taxon>
        <taxon>Rhizophora</taxon>
    </lineage>
</organism>
<proteinExistence type="predicted"/>
<sequence length="25" mass="2982">MYFHNLFLPVQIENQISIHPKRVAS</sequence>
<protein>
    <submittedName>
        <fullName evidence="1">Uncharacterized protein</fullName>
    </submittedName>
</protein>
<reference evidence="1" key="1">
    <citation type="submission" date="2018-02" db="EMBL/GenBank/DDBJ databases">
        <title>Rhizophora mucronata_Transcriptome.</title>
        <authorList>
            <person name="Meera S.P."/>
            <person name="Sreeshan A."/>
            <person name="Augustine A."/>
        </authorList>
    </citation>
    <scope>NUCLEOTIDE SEQUENCE</scope>
    <source>
        <tissue evidence="1">Leaf</tissue>
    </source>
</reference>
<accession>A0A2P2PMP4</accession>
<evidence type="ECO:0000313" key="1">
    <source>
        <dbReference type="EMBL" id="MBX56006.1"/>
    </source>
</evidence>
<name>A0A2P2PMP4_RHIMU</name>
<dbReference type="EMBL" id="GGEC01075522">
    <property type="protein sequence ID" value="MBX56006.1"/>
    <property type="molecule type" value="Transcribed_RNA"/>
</dbReference>